<dbReference type="AlphaFoldDB" id="A0AAV2H449"/>
<evidence type="ECO:0000313" key="3">
    <source>
        <dbReference type="Proteomes" id="UP001497497"/>
    </source>
</evidence>
<evidence type="ECO:0000256" key="1">
    <source>
        <dbReference type="SAM" id="MobiDB-lite"/>
    </source>
</evidence>
<sequence length="129" mass="15352">MDQCPRSHSDVARSKVHQTDRSQPKNCPTPKQTGNYEFRYDDGYSASIGAIPSPLLMMQHSCKNDFIFRKPINPLERPRRILPPIQQPWWPQPCYRKIFLEKPRPRPRYVGLHYDLTYPMPRECDIQHF</sequence>
<dbReference type="EMBL" id="CAXITT010000015">
    <property type="protein sequence ID" value="CAL1527282.1"/>
    <property type="molecule type" value="Genomic_DNA"/>
</dbReference>
<evidence type="ECO:0000313" key="2">
    <source>
        <dbReference type="EMBL" id="CAL1527282.1"/>
    </source>
</evidence>
<reference evidence="2 3" key="1">
    <citation type="submission" date="2024-04" db="EMBL/GenBank/DDBJ databases">
        <authorList>
            <consortium name="Genoscope - CEA"/>
            <person name="William W."/>
        </authorList>
    </citation>
    <scope>NUCLEOTIDE SEQUENCE [LARGE SCALE GENOMIC DNA]</scope>
</reference>
<feature type="compositionally biased region" description="Basic and acidic residues" evidence="1">
    <location>
        <begin position="1"/>
        <end position="23"/>
    </location>
</feature>
<protein>
    <submittedName>
        <fullName evidence="2">Uncharacterized protein</fullName>
    </submittedName>
</protein>
<keyword evidence="3" id="KW-1185">Reference proteome</keyword>
<proteinExistence type="predicted"/>
<organism evidence="2 3">
    <name type="scientific">Lymnaea stagnalis</name>
    <name type="common">Great pond snail</name>
    <name type="synonym">Helix stagnalis</name>
    <dbReference type="NCBI Taxonomy" id="6523"/>
    <lineage>
        <taxon>Eukaryota</taxon>
        <taxon>Metazoa</taxon>
        <taxon>Spiralia</taxon>
        <taxon>Lophotrochozoa</taxon>
        <taxon>Mollusca</taxon>
        <taxon>Gastropoda</taxon>
        <taxon>Heterobranchia</taxon>
        <taxon>Euthyneura</taxon>
        <taxon>Panpulmonata</taxon>
        <taxon>Hygrophila</taxon>
        <taxon>Lymnaeoidea</taxon>
        <taxon>Lymnaeidae</taxon>
        <taxon>Lymnaea</taxon>
    </lineage>
</organism>
<dbReference type="Proteomes" id="UP001497497">
    <property type="component" value="Unassembled WGS sequence"/>
</dbReference>
<feature type="region of interest" description="Disordered" evidence="1">
    <location>
        <begin position="1"/>
        <end position="34"/>
    </location>
</feature>
<gene>
    <name evidence="2" type="ORF">GSLYS_00001459001</name>
</gene>
<name>A0AAV2H449_LYMST</name>
<feature type="compositionally biased region" description="Polar residues" evidence="1">
    <location>
        <begin position="24"/>
        <end position="34"/>
    </location>
</feature>
<comment type="caution">
    <text evidence="2">The sequence shown here is derived from an EMBL/GenBank/DDBJ whole genome shotgun (WGS) entry which is preliminary data.</text>
</comment>
<accession>A0AAV2H449</accession>